<dbReference type="PANTHER" id="PTHR43158:SF2">
    <property type="entry name" value="SKFA PEPTIDE EXPORT ATP-BINDING PROTEIN SKFE"/>
    <property type="match status" value="1"/>
</dbReference>
<dbReference type="Pfam" id="PF00005">
    <property type="entry name" value="ABC_tran"/>
    <property type="match status" value="1"/>
</dbReference>
<evidence type="ECO:0000256" key="1">
    <source>
        <dbReference type="ARBA" id="ARBA00022741"/>
    </source>
</evidence>
<dbReference type="PROSITE" id="PS50893">
    <property type="entry name" value="ABC_TRANSPORTER_2"/>
    <property type="match status" value="1"/>
</dbReference>
<dbReference type="SMART" id="SM00382">
    <property type="entry name" value="AAA"/>
    <property type="match status" value="1"/>
</dbReference>
<keyword evidence="2 4" id="KW-0067">ATP-binding</keyword>
<reference evidence="4 5" key="1">
    <citation type="journal article" date="2023" name="Microbiol. Resour. Announc.">
        <title>Complete Genome Sequence of Imperialibacter roseus strain P4T.</title>
        <authorList>
            <person name="Tizabi D.R."/>
            <person name="Bachvaroff T."/>
            <person name="Hill R.T."/>
        </authorList>
    </citation>
    <scope>NUCLEOTIDE SEQUENCE [LARGE SCALE GENOMIC DNA]</scope>
    <source>
        <strain evidence="4 5">P4T</strain>
    </source>
</reference>
<accession>A0ABZ0IWW8</accession>
<dbReference type="SUPFAM" id="SSF52540">
    <property type="entry name" value="P-loop containing nucleoside triphosphate hydrolases"/>
    <property type="match status" value="1"/>
</dbReference>
<evidence type="ECO:0000313" key="4">
    <source>
        <dbReference type="EMBL" id="WOK08889.1"/>
    </source>
</evidence>
<feature type="domain" description="ABC transporter" evidence="3">
    <location>
        <begin position="7"/>
        <end position="220"/>
    </location>
</feature>
<dbReference type="InterPro" id="IPR027417">
    <property type="entry name" value="P-loop_NTPase"/>
</dbReference>
<evidence type="ECO:0000313" key="5">
    <source>
        <dbReference type="Proteomes" id="UP001302349"/>
    </source>
</evidence>
<dbReference type="GO" id="GO:0005524">
    <property type="term" value="F:ATP binding"/>
    <property type="evidence" value="ECO:0007669"/>
    <property type="project" value="UniProtKB-KW"/>
</dbReference>
<organism evidence="4 5">
    <name type="scientific">Imperialibacter roseus</name>
    <dbReference type="NCBI Taxonomy" id="1324217"/>
    <lineage>
        <taxon>Bacteria</taxon>
        <taxon>Pseudomonadati</taxon>
        <taxon>Bacteroidota</taxon>
        <taxon>Cytophagia</taxon>
        <taxon>Cytophagales</taxon>
        <taxon>Flammeovirgaceae</taxon>
        <taxon>Imperialibacter</taxon>
    </lineage>
</organism>
<dbReference type="PANTHER" id="PTHR43158">
    <property type="entry name" value="SKFA PEPTIDE EXPORT ATP-BINDING PROTEIN SKFE"/>
    <property type="match status" value="1"/>
</dbReference>
<dbReference type="InterPro" id="IPR003439">
    <property type="entry name" value="ABC_transporter-like_ATP-bd"/>
</dbReference>
<dbReference type="Gene3D" id="3.40.50.300">
    <property type="entry name" value="P-loop containing nucleotide triphosphate hydrolases"/>
    <property type="match status" value="1"/>
</dbReference>
<sequence>MTQHHVLEGDSIDFRYGDHSVLTGVYIKCETGKVTGLLGRNGTGKSTLFNILFGTASPGGGSVRWNSKYVRSAFRKNGLVSYMPQFPSIPGHLSFKKLLKLFGYDDDQVEEVLSYHLVKKHFTTRISNLSTGERKLLEALLLLHSRSHFVLLDEPFSFLSPLQVEQLLPVVRSQARTKGILLTDHRYQQVIDSSDTVLLLKNGSVHPIQGIDGLKSLGYIR</sequence>
<gene>
    <name evidence="4" type="ORF">RT717_09600</name>
</gene>
<evidence type="ECO:0000259" key="3">
    <source>
        <dbReference type="PROSITE" id="PS50893"/>
    </source>
</evidence>
<dbReference type="EMBL" id="CP136051">
    <property type="protein sequence ID" value="WOK08889.1"/>
    <property type="molecule type" value="Genomic_DNA"/>
</dbReference>
<dbReference type="InterPro" id="IPR003593">
    <property type="entry name" value="AAA+_ATPase"/>
</dbReference>
<name>A0ABZ0IWW8_9BACT</name>
<dbReference type="RefSeq" id="WP_317491520.1">
    <property type="nucleotide sequence ID" value="NZ_CP136051.1"/>
</dbReference>
<proteinExistence type="predicted"/>
<keyword evidence="5" id="KW-1185">Reference proteome</keyword>
<dbReference type="Proteomes" id="UP001302349">
    <property type="component" value="Chromosome"/>
</dbReference>
<evidence type="ECO:0000256" key="2">
    <source>
        <dbReference type="ARBA" id="ARBA00022840"/>
    </source>
</evidence>
<keyword evidence="1" id="KW-0547">Nucleotide-binding</keyword>
<protein>
    <submittedName>
        <fullName evidence="4">ABC transporter ATP-binding protein</fullName>
    </submittedName>
</protein>